<dbReference type="Proteomes" id="UP000016931">
    <property type="component" value="Unassembled WGS sequence"/>
</dbReference>
<evidence type="ECO:0000256" key="7">
    <source>
        <dbReference type="ARBA" id="ARBA00022989"/>
    </source>
</evidence>
<dbReference type="SUPFAM" id="SSF81321">
    <property type="entry name" value="Family A G protein-coupled receptor-like"/>
    <property type="match status" value="1"/>
</dbReference>
<evidence type="ECO:0000256" key="1">
    <source>
        <dbReference type="ARBA" id="ARBA00004141"/>
    </source>
</evidence>
<evidence type="ECO:0000313" key="12">
    <source>
        <dbReference type="EMBL" id="EMF08052.1"/>
    </source>
</evidence>
<feature type="transmembrane region" description="Helical" evidence="11">
    <location>
        <begin position="57"/>
        <end position="76"/>
    </location>
</feature>
<dbReference type="CDD" id="cd15239">
    <property type="entry name" value="7tm_YRO2_fungal-like"/>
    <property type="match status" value="1"/>
</dbReference>
<comment type="subcellular location">
    <subcellularLocation>
        <location evidence="1">Membrane</location>
        <topology evidence="1">Multi-pass membrane protein</topology>
    </subcellularLocation>
</comment>
<evidence type="ECO:0000256" key="5">
    <source>
        <dbReference type="ARBA" id="ARBA00022692"/>
    </source>
</evidence>
<dbReference type="EMBL" id="KB456272">
    <property type="protein sequence ID" value="EMF08052.1"/>
    <property type="molecule type" value="Genomic_DNA"/>
</dbReference>
<keyword evidence="5 11" id="KW-0812">Transmembrane</keyword>
<keyword evidence="4" id="KW-0716">Sensory transduction</keyword>
<dbReference type="SMART" id="SM01021">
    <property type="entry name" value="Bac_rhodopsin"/>
    <property type="match status" value="1"/>
</dbReference>
<feature type="transmembrane region" description="Helical" evidence="11">
    <location>
        <begin position="194"/>
        <end position="216"/>
    </location>
</feature>
<dbReference type="RefSeq" id="XP_016756173.1">
    <property type="nucleotide sequence ID" value="XM_016907390.1"/>
</dbReference>
<dbReference type="InterPro" id="IPR018229">
    <property type="entry name" value="Rhodopsin_retinal_BS"/>
</dbReference>
<dbReference type="PRINTS" id="PR00251">
    <property type="entry name" value="BACTRLOPSIN"/>
</dbReference>
<dbReference type="Pfam" id="PF01036">
    <property type="entry name" value="Bac_rhodopsin"/>
    <property type="match status" value="1"/>
</dbReference>
<dbReference type="Gene3D" id="1.20.1070.10">
    <property type="entry name" value="Rhodopsin 7-helix transmembrane proteins"/>
    <property type="match status" value="1"/>
</dbReference>
<dbReference type="AlphaFoldDB" id="M3CV76"/>
<evidence type="ECO:0000256" key="6">
    <source>
        <dbReference type="ARBA" id="ARBA00022925"/>
    </source>
</evidence>
<keyword evidence="7 11" id="KW-1133">Transmembrane helix</keyword>
<dbReference type="HOGENOM" id="CLU_054785_2_1_1"/>
<name>M3CV76_SPHMS</name>
<keyword evidence="3" id="KW-0600">Photoreceptor protein</keyword>
<dbReference type="GO" id="GO:0005886">
    <property type="term" value="C:plasma membrane"/>
    <property type="evidence" value="ECO:0007669"/>
    <property type="project" value="TreeGrafter"/>
</dbReference>
<dbReference type="eggNOG" id="ENOG502QQVQ">
    <property type="taxonomic scope" value="Eukaryota"/>
</dbReference>
<evidence type="ECO:0000256" key="3">
    <source>
        <dbReference type="ARBA" id="ARBA00022543"/>
    </source>
</evidence>
<keyword evidence="8" id="KW-0157">Chromophore</keyword>
<feature type="transmembrane region" description="Helical" evidence="11">
    <location>
        <begin position="29"/>
        <end position="48"/>
    </location>
</feature>
<dbReference type="PROSITE" id="PS00950">
    <property type="entry name" value="BACTERIAL_OPSIN_1"/>
    <property type="match status" value="1"/>
</dbReference>
<evidence type="ECO:0000256" key="2">
    <source>
        <dbReference type="ARBA" id="ARBA00008130"/>
    </source>
</evidence>
<comment type="similarity">
    <text evidence="2">Belongs to the archaeal/bacterial/fungal opsin family.</text>
</comment>
<gene>
    <name evidence="12" type="ORF">SEPMUDRAFT_152348</name>
</gene>
<feature type="transmembrane region" description="Helical" evidence="11">
    <location>
        <begin position="159"/>
        <end position="178"/>
    </location>
</feature>
<feature type="transmembrane region" description="Helical" evidence="11">
    <location>
        <begin position="133"/>
        <end position="153"/>
    </location>
</feature>
<evidence type="ECO:0000256" key="8">
    <source>
        <dbReference type="ARBA" id="ARBA00022991"/>
    </source>
</evidence>
<dbReference type="GeneID" id="27904527"/>
<keyword evidence="9 11" id="KW-0472">Membrane</keyword>
<dbReference type="FunFam" id="1.20.1070.10:FF:000160">
    <property type="entry name" value="Related to Opsin-1"/>
    <property type="match status" value="1"/>
</dbReference>
<organism evidence="12 13">
    <name type="scientific">Sphaerulina musiva (strain SO2202)</name>
    <name type="common">Poplar stem canker fungus</name>
    <name type="synonym">Septoria musiva</name>
    <dbReference type="NCBI Taxonomy" id="692275"/>
    <lineage>
        <taxon>Eukaryota</taxon>
        <taxon>Fungi</taxon>
        <taxon>Dikarya</taxon>
        <taxon>Ascomycota</taxon>
        <taxon>Pezizomycotina</taxon>
        <taxon>Dothideomycetes</taxon>
        <taxon>Dothideomycetidae</taxon>
        <taxon>Mycosphaerellales</taxon>
        <taxon>Mycosphaerellaceae</taxon>
        <taxon>Sphaerulina</taxon>
    </lineage>
</organism>
<dbReference type="PANTHER" id="PTHR28286">
    <property type="match status" value="1"/>
</dbReference>
<accession>M3CV76</accession>
<evidence type="ECO:0000256" key="9">
    <source>
        <dbReference type="ARBA" id="ARBA00023136"/>
    </source>
</evidence>
<dbReference type="GO" id="GO:0009881">
    <property type="term" value="F:photoreceptor activity"/>
    <property type="evidence" value="ECO:0007669"/>
    <property type="project" value="UniProtKB-KW"/>
</dbReference>
<reference evidence="12 13" key="1">
    <citation type="journal article" date="2012" name="PLoS Pathog.">
        <title>Diverse lifestyles and strategies of plant pathogenesis encoded in the genomes of eighteen Dothideomycetes fungi.</title>
        <authorList>
            <person name="Ohm R.A."/>
            <person name="Feau N."/>
            <person name="Henrissat B."/>
            <person name="Schoch C.L."/>
            <person name="Horwitz B.A."/>
            <person name="Barry K.W."/>
            <person name="Condon B.J."/>
            <person name="Copeland A.C."/>
            <person name="Dhillon B."/>
            <person name="Glaser F."/>
            <person name="Hesse C.N."/>
            <person name="Kosti I."/>
            <person name="LaButti K."/>
            <person name="Lindquist E.A."/>
            <person name="Lucas S."/>
            <person name="Salamov A.A."/>
            <person name="Bradshaw R.E."/>
            <person name="Ciuffetti L."/>
            <person name="Hamelin R.C."/>
            <person name="Kema G.H.J."/>
            <person name="Lawrence C."/>
            <person name="Scott J.A."/>
            <person name="Spatafora J.W."/>
            <person name="Turgeon B.G."/>
            <person name="de Wit P.J.G.M."/>
            <person name="Zhong S."/>
            <person name="Goodwin S.B."/>
            <person name="Grigoriev I.V."/>
        </authorList>
    </citation>
    <scope>NUCLEOTIDE SEQUENCE [LARGE SCALE GENOMIC DNA]</scope>
    <source>
        <strain evidence="12 13">SO2202</strain>
    </source>
</reference>
<dbReference type="GO" id="GO:0005783">
    <property type="term" value="C:endoplasmic reticulum"/>
    <property type="evidence" value="ECO:0007669"/>
    <property type="project" value="TreeGrafter"/>
</dbReference>
<evidence type="ECO:0000256" key="4">
    <source>
        <dbReference type="ARBA" id="ARBA00022606"/>
    </source>
</evidence>
<evidence type="ECO:0000256" key="10">
    <source>
        <dbReference type="ARBA" id="ARBA00023170"/>
    </source>
</evidence>
<keyword evidence="13" id="KW-1185">Reference proteome</keyword>
<evidence type="ECO:0000256" key="11">
    <source>
        <dbReference type="SAM" id="Phobius"/>
    </source>
</evidence>
<dbReference type="OMA" id="MPWPTIL"/>
<dbReference type="InterPro" id="IPR001425">
    <property type="entry name" value="Arc/bac/fun_rhodopsins"/>
</dbReference>
<feature type="transmembrane region" description="Helical" evidence="11">
    <location>
        <begin position="108"/>
        <end position="126"/>
    </location>
</feature>
<feature type="transmembrane region" description="Helical" evidence="11">
    <location>
        <begin position="228"/>
        <end position="248"/>
    </location>
</feature>
<dbReference type="GO" id="GO:0007602">
    <property type="term" value="P:phototransduction"/>
    <property type="evidence" value="ECO:0007669"/>
    <property type="project" value="UniProtKB-KW"/>
</dbReference>
<protein>
    <submittedName>
        <fullName evidence="12">Family A G protein-coupled receptor-like protein</fullName>
    </submittedName>
</protein>
<dbReference type="OrthoDB" id="536545at2759"/>
<evidence type="ECO:0000313" key="13">
    <source>
        <dbReference type="Proteomes" id="UP000016931"/>
    </source>
</evidence>
<keyword evidence="10 12" id="KW-0675">Receptor</keyword>
<sequence>MVNNALNTNDGDVNNGVAQIAITTHGSDFYFAVCAVMTVSTFAFLALGQMKPRAERIFYYITASVTMVAAIAYFTMGSHLGFTPIDVEYQRSNSRVAGVNREIYYARYIDWVITTPLLLIDLMLTAAMPWPSILFVILVDEVMIITGLIGALVASSYKWGYFVFGCVALVYIVYVLVWEARKHANGVSSDAGKTFLYCGSLTAFLWILYPVAWGVSEGGNIIAPDSEAVFYGILDLLAKPLFGALLIWGHRNISPAQLGLTIHDYGGEDPVIHEKNTGISHGHTGHPGDNPANVGVMNGTHGTTTANGNTTYATNTV</sequence>
<keyword evidence="6" id="KW-0681">Retinal protein</keyword>
<dbReference type="GO" id="GO:0005216">
    <property type="term" value="F:monoatomic ion channel activity"/>
    <property type="evidence" value="ECO:0007669"/>
    <property type="project" value="InterPro"/>
</dbReference>
<proteinExistence type="inferred from homology"/>
<dbReference type="InterPro" id="IPR043476">
    <property type="entry name" value="Yro2-like_7TM"/>
</dbReference>
<dbReference type="PANTHER" id="PTHR28286:SF1">
    <property type="entry name" value="30 KDA HEAT SHOCK PROTEIN-RELATED"/>
    <property type="match status" value="1"/>
</dbReference>